<gene>
    <name evidence="2" type="ORF">Slin15195_G039610</name>
</gene>
<keyword evidence="3" id="KW-1185">Reference proteome</keyword>
<dbReference type="EMBL" id="CP099420">
    <property type="protein sequence ID" value="USW50642.1"/>
    <property type="molecule type" value="Genomic_DNA"/>
</dbReference>
<evidence type="ECO:0000313" key="3">
    <source>
        <dbReference type="Proteomes" id="UP001056384"/>
    </source>
</evidence>
<organism evidence="2 3">
    <name type="scientific">Septoria linicola</name>
    <dbReference type="NCBI Taxonomy" id="215465"/>
    <lineage>
        <taxon>Eukaryota</taxon>
        <taxon>Fungi</taxon>
        <taxon>Dikarya</taxon>
        <taxon>Ascomycota</taxon>
        <taxon>Pezizomycotina</taxon>
        <taxon>Dothideomycetes</taxon>
        <taxon>Dothideomycetidae</taxon>
        <taxon>Mycosphaerellales</taxon>
        <taxon>Mycosphaerellaceae</taxon>
        <taxon>Septoria</taxon>
    </lineage>
</organism>
<sequence length="213" mass="24157">MFGRSPKSVVAIAYDKIFAPTRTATCKPWTEAEMGKLVSLVAQKRTSKFIADALGQTHSSVQHRIAALNSDNQQLRDRTNPKPRSERGWSPQEIARLHEMRSNGMKIEAIGLELERSKNNEKLLKLKASGKTWAQIQAEMPQRAAHAWKARFYKLRHRPDQGKSHRPRSKEDVYKLHLLHAENLATKDIARALDRSPGAIISALRNRYPPAPL</sequence>
<evidence type="ECO:0000313" key="2">
    <source>
        <dbReference type="EMBL" id="USW50642.1"/>
    </source>
</evidence>
<feature type="compositionally biased region" description="Basic and acidic residues" evidence="1">
    <location>
        <begin position="74"/>
        <end position="87"/>
    </location>
</feature>
<protein>
    <submittedName>
        <fullName evidence="2">Uncharacterized protein</fullName>
    </submittedName>
</protein>
<dbReference type="AlphaFoldDB" id="A0A9Q9EI47"/>
<proteinExistence type="predicted"/>
<feature type="region of interest" description="Disordered" evidence="1">
    <location>
        <begin position="70"/>
        <end position="90"/>
    </location>
</feature>
<reference evidence="2" key="1">
    <citation type="submission" date="2022-06" db="EMBL/GenBank/DDBJ databases">
        <title>Complete genome sequences of two strains of the flax pathogen Septoria linicola.</title>
        <authorList>
            <person name="Lapalu N."/>
            <person name="Simon A."/>
            <person name="Demenou B."/>
            <person name="Paumier D."/>
            <person name="Guillot M.-P."/>
            <person name="Gout L."/>
            <person name="Valade R."/>
        </authorList>
    </citation>
    <scope>NUCLEOTIDE SEQUENCE</scope>
    <source>
        <strain evidence="2">SE15195</strain>
    </source>
</reference>
<accession>A0A9Q9EI47</accession>
<dbReference type="Proteomes" id="UP001056384">
    <property type="component" value="Chromosome 3"/>
</dbReference>
<evidence type="ECO:0000256" key="1">
    <source>
        <dbReference type="SAM" id="MobiDB-lite"/>
    </source>
</evidence>
<name>A0A9Q9EI47_9PEZI</name>